<evidence type="ECO:0000313" key="2">
    <source>
        <dbReference type="EMBL" id="EYF02996.1"/>
    </source>
</evidence>
<accession>A0A017T377</accession>
<dbReference type="PANTHER" id="PTHR43581:SF2">
    <property type="entry name" value="EXCINUCLEASE ATPASE SUBUNIT"/>
    <property type="match status" value="1"/>
</dbReference>
<dbReference type="SUPFAM" id="SSF52540">
    <property type="entry name" value="P-loop containing nucleoside triphosphate hydrolases"/>
    <property type="match status" value="1"/>
</dbReference>
<organism evidence="2 3">
    <name type="scientific">Chondromyces apiculatus DSM 436</name>
    <dbReference type="NCBI Taxonomy" id="1192034"/>
    <lineage>
        <taxon>Bacteria</taxon>
        <taxon>Pseudomonadati</taxon>
        <taxon>Myxococcota</taxon>
        <taxon>Polyangia</taxon>
        <taxon>Polyangiales</taxon>
        <taxon>Polyangiaceae</taxon>
        <taxon>Chondromyces</taxon>
    </lineage>
</organism>
<dbReference type="RefSeq" id="WP_044246778.1">
    <property type="nucleotide sequence ID" value="NZ_ASRX01000052.1"/>
</dbReference>
<dbReference type="GO" id="GO:0006302">
    <property type="term" value="P:double-strand break repair"/>
    <property type="evidence" value="ECO:0007669"/>
    <property type="project" value="InterPro"/>
</dbReference>
<proteinExistence type="predicted"/>
<dbReference type="Pfam" id="PF13304">
    <property type="entry name" value="AAA_21"/>
    <property type="match status" value="1"/>
</dbReference>
<dbReference type="InterPro" id="IPR051396">
    <property type="entry name" value="Bact_Antivir_Def_Nuclease"/>
</dbReference>
<dbReference type="PANTHER" id="PTHR43581">
    <property type="entry name" value="ATP/GTP PHOSPHATASE"/>
    <property type="match status" value="1"/>
</dbReference>
<dbReference type="InterPro" id="IPR003959">
    <property type="entry name" value="ATPase_AAA_core"/>
</dbReference>
<dbReference type="AlphaFoldDB" id="A0A017T377"/>
<evidence type="ECO:0000259" key="1">
    <source>
        <dbReference type="Pfam" id="PF13304"/>
    </source>
</evidence>
<dbReference type="Proteomes" id="UP000019678">
    <property type="component" value="Unassembled WGS sequence"/>
</dbReference>
<dbReference type="GO" id="GO:0005524">
    <property type="term" value="F:ATP binding"/>
    <property type="evidence" value="ECO:0007669"/>
    <property type="project" value="InterPro"/>
</dbReference>
<dbReference type="EMBL" id="ASRX01000052">
    <property type="protein sequence ID" value="EYF02996.1"/>
    <property type="molecule type" value="Genomic_DNA"/>
</dbReference>
<reference evidence="2 3" key="1">
    <citation type="submission" date="2013-05" db="EMBL/GenBank/DDBJ databases">
        <title>Genome assembly of Chondromyces apiculatus DSM 436.</title>
        <authorList>
            <person name="Sharma G."/>
            <person name="Khatri I."/>
            <person name="Kaur C."/>
            <person name="Mayilraj S."/>
            <person name="Subramanian S."/>
        </authorList>
    </citation>
    <scope>NUCLEOTIDE SEQUENCE [LARGE SCALE GENOMIC DNA]</scope>
    <source>
        <strain evidence="2 3">DSM 436</strain>
    </source>
</reference>
<dbReference type="STRING" id="1192034.CAP_6258"/>
<gene>
    <name evidence="2" type="ORF">CAP_6258</name>
</gene>
<feature type="domain" description="ATPase AAA-type core" evidence="1">
    <location>
        <begin position="38"/>
        <end position="331"/>
    </location>
</feature>
<dbReference type="InterPro" id="IPR027417">
    <property type="entry name" value="P-loop_NTPase"/>
</dbReference>
<dbReference type="GO" id="GO:0016887">
    <property type="term" value="F:ATP hydrolysis activity"/>
    <property type="evidence" value="ECO:0007669"/>
    <property type="project" value="InterPro"/>
</dbReference>
<comment type="caution">
    <text evidence="2">The sequence shown here is derived from an EMBL/GenBank/DDBJ whole genome shotgun (WGS) entry which is preliminary data.</text>
</comment>
<evidence type="ECO:0000313" key="3">
    <source>
        <dbReference type="Proteomes" id="UP000019678"/>
    </source>
</evidence>
<dbReference type="Gene3D" id="3.40.50.300">
    <property type="entry name" value="P-loop containing nucleotide triphosphate hydrolases"/>
    <property type="match status" value="2"/>
</dbReference>
<keyword evidence="3" id="KW-1185">Reference proteome</keyword>
<dbReference type="eggNOG" id="COG3950">
    <property type="taxonomic scope" value="Bacteria"/>
</dbReference>
<protein>
    <recommendedName>
        <fullName evidence="1">ATPase AAA-type core domain-containing protein</fullName>
    </recommendedName>
</protein>
<sequence>MHVARVEIRNIKGFGDGEDGVDLDLTDGGRINNLAGWTVFAGANGSGKTTLLRAMAVAIDGQTASGIAFERVPDWIHAGCAEGSVRIELERFHVVTDATTPEPFARRAPPLAANARWLREEKIWRNSLDDLPPFITEGPLNLVSFMAAYGPTRRVVGRLDDVTALMQSHAHRSAGLFREDAYLAESVQWLQRLDYQRLSGDADAERLLELTLRLLNDALLPGDFHMLGVSPTGLRVRHRGTELSLQSLSDGYRTTAALVLDLVSQVANQVSRGAPLEQRPDGRVIVPHPGVVFIDEMELHLHPSWQKRIGFWLKEHFPWTQFLVTTHSPFICQAADTLVRLSPPGQGQPVAEIVDEETHRRVVTGGADDAVVSSLFGLEYPHSDQAERARERLAILEVREFDGTLNEEEPQELERLRRAFPETATAAVERALRKVAAVS</sequence>
<name>A0A017T377_9BACT</name>